<dbReference type="GO" id="GO:0006355">
    <property type="term" value="P:regulation of DNA-templated transcription"/>
    <property type="evidence" value="ECO:0007669"/>
    <property type="project" value="InterPro"/>
</dbReference>
<dbReference type="Gene3D" id="1.10.10.10">
    <property type="entry name" value="Winged helix-like DNA-binding domain superfamily/Winged helix DNA-binding domain"/>
    <property type="match status" value="1"/>
</dbReference>
<dbReference type="PROSITE" id="PS50043">
    <property type="entry name" value="HTH_LUXR_2"/>
    <property type="match status" value="1"/>
</dbReference>
<accession>A0A3E4NCA7</accession>
<dbReference type="RefSeq" id="WP_117684221.1">
    <property type="nucleotide sequence ID" value="NZ_JADNHC010000013.1"/>
</dbReference>
<comment type="caution">
    <text evidence="2">The sequence shown here is derived from an EMBL/GenBank/DDBJ whole genome shotgun (WGS) entry which is preliminary data.</text>
</comment>
<dbReference type="InterPro" id="IPR016032">
    <property type="entry name" value="Sig_transdc_resp-reg_C-effctor"/>
</dbReference>
<dbReference type="SUPFAM" id="SSF46894">
    <property type="entry name" value="C-terminal effector domain of the bipartite response regulators"/>
    <property type="match status" value="1"/>
</dbReference>
<feature type="domain" description="HTH luxR-type" evidence="1">
    <location>
        <begin position="2"/>
        <end position="67"/>
    </location>
</feature>
<dbReference type="InterPro" id="IPR000792">
    <property type="entry name" value="Tscrpt_reg_LuxR_C"/>
</dbReference>
<protein>
    <submittedName>
        <fullName evidence="2">LuxR family transcriptional regulator</fullName>
    </submittedName>
</protein>
<dbReference type="Pfam" id="PF00196">
    <property type="entry name" value="GerE"/>
    <property type="match status" value="1"/>
</dbReference>
<organism evidence="2 3">
    <name type="scientific">Bacteroides xylanisolvens</name>
    <dbReference type="NCBI Taxonomy" id="371601"/>
    <lineage>
        <taxon>Bacteria</taxon>
        <taxon>Pseudomonadati</taxon>
        <taxon>Bacteroidota</taxon>
        <taxon>Bacteroidia</taxon>
        <taxon>Bacteroidales</taxon>
        <taxon>Bacteroidaceae</taxon>
        <taxon>Bacteroides</taxon>
    </lineage>
</organism>
<dbReference type="PRINTS" id="PR00038">
    <property type="entry name" value="HTHLUXR"/>
</dbReference>
<sequence length="121" mass="13703">MELQADSALTKRENQIAGLAACGLAKKEIADRLGTAYGTVNVLLDKAYKKTGTNKLNELGAWWINRVFALNIDFKQLQKSLIALSFLGIIAFQIAFDCNNDLNRSRRARIRRNRIEEVYEL</sequence>
<evidence type="ECO:0000259" key="1">
    <source>
        <dbReference type="PROSITE" id="PS50043"/>
    </source>
</evidence>
<dbReference type="InterPro" id="IPR036388">
    <property type="entry name" value="WH-like_DNA-bd_sf"/>
</dbReference>
<evidence type="ECO:0000313" key="3">
    <source>
        <dbReference type="Proteomes" id="UP000261210"/>
    </source>
</evidence>
<reference evidence="2 3" key="1">
    <citation type="submission" date="2018-08" db="EMBL/GenBank/DDBJ databases">
        <title>A genome reference for cultivated species of the human gut microbiota.</title>
        <authorList>
            <person name="Zou Y."/>
            <person name="Xue W."/>
            <person name="Luo G."/>
        </authorList>
    </citation>
    <scope>NUCLEOTIDE SEQUENCE [LARGE SCALE GENOMIC DNA]</scope>
    <source>
        <strain evidence="2 3">TF10-34</strain>
    </source>
</reference>
<dbReference type="Proteomes" id="UP000261210">
    <property type="component" value="Unassembled WGS sequence"/>
</dbReference>
<name>A0A3E4NCA7_9BACE</name>
<evidence type="ECO:0000313" key="2">
    <source>
        <dbReference type="EMBL" id="RGK60606.1"/>
    </source>
</evidence>
<dbReference type="EMBL" id="QSQU01000021">
    <property type="protein sequence ID" value="RGK60606.1"/>
    <property type="molecule type" value="Genomic_DNA"/>
</dbReference>
<dbReference type="AlphaFoldDB" id="A0A3E4NCA7"/>
<proteinExistence type="predicted"/>
<dbReference type="GO" id="GO:0003677">
    <property type="term" value="F:DNA binding"/>
    <property type="evidence" value="ECO:0007669"/>
    <property type="project" value="InterPro"/>
</dbReference>
<gene>
    <name evidence="2" type="ORF">DXD03_14890</name>
</gene>
<dbReference type="SMART" id="SM00421">
    <property type="entry name" value="HTH_LUXR"/>
    <property type="match status" value="1"/>
</dbReference>